<evidence type="ECO:0000313" key="3">
    <source>
        <dbReference type="EMBL" id="AWK76773.1"/>
    </source>
</evidence>
<dbReference type="EMBL" id="CP021356">
    <property type="protein sequence ID" value="AWK76773.1"/>
    <property type="molecule type" value="Genomic_DNA"/>
</dbReference>
<feature type="domain" description="Transposase IS30-like HTH" evidence="2">
    <location>
        <begin position="68"/>
        <end position="111"/>
    </location>
</feature>
<dbReference type="OrthoDB" id="9803231at2"/>
<accession>A0A2S2C7J8</accession>
<dbReference type="Proteomes" id="UP000245711">
    <property type="component" value="Plasmid pRB29"/>
</dbReference>
<gene>
    <name evidence="3" type="ORF">CBI38_35695</name>
</gene>
<proteinExistence type="predicted"/>
<dbReference type="KEGG" id="roz:CBI38_35695"/>
<evidence type="ECO:0000256" key="1">
    <source>
        <dbReference type="SAM" id="MobiDB-lite"/>
    </source>
</evidence>
<evidence type="ECO:0000259" key="2">
    <source>
        <dbReference type="Pfam" id="PF13936"/>
    </source>
</evidence>
<dbReference type="InterPro" id="IPR025246">
    <property type="entry name" value="IS30-like_HTH"/>
</dbReference>
<dbReference type="InterPro" id="IPR051917">
    <property type="entry name" value="Transposase-Integrase"/>
</dbReference>
<geneLocation type="plasmid" evidence="4">
    <name>prb29</name>
</geneLocation>
<organism evidence="3 4">
    <name type="scientific">Rhodococcus oxybenzonivorans</name>
    <dbReference type="NCBI Taxonomy" id="1990687"/>
    <lineage>
        <taxon>Bacteria</taxon>
        <taxon>Bacillati</taxon>
        <taxon>Actinomycetota</taxon>
        <taxon>Actinomycetes</taxon>
        <taxon>Mycobacteriales</taxon>
        <taxon>Nocardiaceae</taxon>
        <taxon>Rhodococcus</taxon>
    </lineage>
</organism>
<keyword evidence="4" id="KW-1185">Reference proteome</keyword>
<dbReference type="InterPro" id="IPR009057">
    <property type="entry name" value="Homeodomain-like_sf"/>
</dbReference>
<dbReference type="Gene3D" id="1.10.10.60">
    <property type="entry name" value="Homeodomain-like"/>
    <property type="match status" value="1"/>
</dbReference>
<dbReference type="PANTHER" id="PTHR10948:SF23">
    <property type="entry name" value="TRANSPOSASE INSI FOR INSERTION SEQUENCE ELEMENT IS30A-RELATED"/>
    <property type="match status" value="1"/>
</dbReference>
<dbReference type="GO" id="GO:0032196">
    <property type="term" value="P:transposition"/>
    <property type="evidence" value="ECO:0007669"/>
    <property type="project" value="TreeGrafter"/>
</dbReference>
<dbReference type="AlphaFoldDB" id="A0A2S2C7J8"/>
<dbReference type="PANTHER" id="PTHR10948">
    <property type="entry name" value="TRANSPOSASE"/>
    <property type="match status" value="1"/>
</dbReference>
<dbReference type="Pfam" id="PF13936">
    <property type="entry name" value="HTH_38"/>
    <property type="match status" value="1"/>
</dbReference>
<evidence type="ECO:0000313" key="4">
    <source>
        <dbReference type="Proteomes" id="UP000245711"/>
    </source>
</evidence>
<feature type="region of interest" description="Disordered" evidence="1">
    <location>
        <begin position="98"/>
        <end position="135"/>
    </location>
</feature>
<feature type="region of interest" description="Disordered" evidence="1">
    <location>
        <begin position="42"/>
        <end position="65"/>
    </location>
</feature>
<feature type="compositionally biased region" description="Low complexity" evidence="1">
    <location>
        <begin position="117"/>
        <end position="128"/>
    </location>
</feature>
<protein>
    <recommendedName>
        <fullName evidence="2">Transposase IS30-like HTH domain-containing protein</fullName>
    </recommendedName>
</protein>
<dbReference type="GO" id="GO:0004803">
    <property type="term" value="F:transposase activity"/>
    <property type="evidence" value="ECO:0007669"/>
    <property type="project" value="TreeGrafter"/>
</dbReference>
<dbReference type="SUPFAM" id="SSF46689">
    <property type="entry name" value="Homeodomain-like"/>
    <property type="match status" value="1"/>
</dbReference>
<keyword evidence="3" id="KW-0614">Plasmid</keyword>
<reference evidence="3 4" key="1">
    <citation type="submission" date="2017-05" db="EMBL/GenBank/DDBJ databases">
        <title>Isolation of Rhodococcus sp. S2-17 biodegrading of BP-3.</title>
        <authorList>
            <person name="Lee Y."/>
            <person name="Kim K.H."/>
            <person name="Chun B.H."/>
            <person name="Jung H.S."/>
            <person name="Jeon C.O."/>
        </authorList>
    </citation>
    <scope>NUCLEOTIDE SEQUENCE [LARGE SCALE GENOMIC DNA]</scope>
    <source>
        <strain evidence="3 4">S2-17</strain>
        <plasmid evidence="4">prb29</plasmid>
    </source>
</reference>
<dbReference type="RefSeq" id="WP_109336188.1">
    <property type="nucleotide sequence ID" value="NZ_CP021356.1"/>
</dbReference>
<sequence>MEFEIRKQRGPSRGETLHRERRAYFSQEACRIVGINYRTGKRWRNGHQPSGGHPGAPPVTTSALNTESGRYLGTTERIRIADRFREGASIRSIASELNRSPSTISREIRRNSDPTDGQYRPYAAQQRAGARRPRPKTAKLIKYPTLRRRIQRHLDKGWSPEQIVCRLRRFPHLTDMHLAPETIYQAVYRPAHGGLIRGKKPLLRTGRTMRRPRRQAARST</sequence>
<name>A0A2S2C7J8_9NOCA</name>
<dbReference type="GO" id="GO:0005829">
    <property type="term" value="C:cytosol"/>
    <property type="evidence" value="ECO:0007669"/>
    <property type="project" value="TreeGrafter"/>
</dbReference>